<gene>
    <name evidence="2" type="ORF">BN55_02175</name>
</gene>
<dbReference type="PATRIC" id="fig|1423758.3.peg.1897"/>
<comment type="caution">
    <text evidence="2">The sequence shown here is derived from an EMBL/GenBank/DDBJ whole genome shotgun (WGS) entry which is preliminary data.</text>
</comment>
<dbReference type="GeneID" id="82847356"/>
<name>I7L6N9_9LACO</name>
<dbReference type="RefSeq" id="WP_008471123.1">
    <property type="nucleotide sequence ID" value="NZ_AYZP01000009.1"/>
</dbReference>
<dbReference type="NCBIfam" id="NF003339">
    <property type="entry name" value="PRK04351.1"/>
    <property type="match status" value="1"/>
</dbReference>
<keyword evidence="3" id="KW-1185">Reference proteome</keyword>
<accession>I7L6N9</accession>
<dbReference type="GO" id="GO:0006950">
    <property type="term" value="P:response to stress"/>
    <property type="evidence" value="ECO:0007669"/>
    <property type="project" value="UniProtKB-ARBA"/>
</dbReference>
<reference evidence="2 3" key="1">
    <citation type="submission" date="2012-06" db="EMBL/GenBank/DDBJ databases">
        <title>Draft Genome Sequence of Lactobacillus hominis Strain CRBIP 24.179T, isolated from human intestine.</title>
        <authorList>
            <person name="Cousin S."/>
            <person name="Ma L."/>
            <person name="Bizet C."/>
            <person name="Loux V."/>
            <person name="Bouchier C."/>
            <person name="Clermont D."/>
            <person name="Creno S."/>
        </authorList>
    </citation>
    <scope>NUCLEOTIDE SEQUENCE [LARGE SCALE GENOMIC DNA]</scope>
    <source>
        <strain evidence="3">CRBIP 24.179T</strain>
    </source>
</reference>
<evidence type="ECO:0000313" key="3">
    <source>
        <dbReference type="Proteomes" id="UP000009320"/>
    </source>
</evidence>
<dbReference type="Pfam" id="PF10263">
    <property type="entry name" value="SprT-like"/>
    <property type="match status" value="1"/>
</dbReference>
<dbReference type="EMBL" id="CAKE01000015">
    <property type="protein sequence ID" value="CCI82132.1"/>
    <property type="molecule type" value="Genomic_DNA"/>
</dbReference>
<dbReference type="STRING" id="1423758.FC41_GL001860"/>
<dbReference type="SMART" id="SM00731">
    <property type="entry name" value="SprT"/>
    <property type="match status" value="1"/>
</dbReference>
<dbReference type="OrthoDB" id="9799909at2"/>
<dbReference type="AlphaFoldDB" id="I7L6N9"/>
<evidence type="ECO:0000259" key="1">
    <source>
        <dbReference type="SMART" id="SM00731"/>
    </source>
</evidence>
<feature type="domain" description="SprT-like" evidence="1">
    <location>
        <begin position="4"/>
        <end position="148"/>
    </location>
</feature>
<protein>
    <submittedName>
        <fullName evidence="2">SprT-like protein</fullName>
    </submittedName>
</protein>
<evidence type="ECO:0000313" key="2">
    <source>
        <dbReference type="EMBL" id="CCI82132.1"/>
    </source>
</evidence>
<dbReference type="Pfam" id="PF17283">
    <property type="entry name" value="Zn_ribbon_SprT"/>
    <property type="match status" value="1"/>
</dbReference>
<sequence>MNENELQKLVENISLKYFNRPFVHCVKINNRMRTTGGRYFLTDHHIDINGHFLLPQYYDDLIGIIKHELTHYHLHLLGLGYKHQNRDFKILLAKVGGSRYAPDIGLRNKRKINYVYECIQCHLRYPRVKRVNTARMRCGKCGGKLKMIINNKEK</sequence>
<dbReference type="Proteomes" id="UP000009320">
    <property type="component" value="Unassembled WGS sequence"/>
</dbReference>
<dbReference type="eggNOG" id="COG3091">
    <property type="taxonomic scope" value="Bacteria"/>
</dbReference>
<dbReference type="InterPro" id="IPR035240">
    <property type="entry name" value="SprT_Zn_ribbon"/>
</dbReference>
<proteinExistence type="predicted"/>
<dbReference type="InterPro" id="IPR006640">
    <property type="entry name" value="SprT-like_domain"/>
</dbReference>
<organism evidence="2 3">
    <name type="scientific">Lactobacillus hominis DSM 23910 = CRBIP 24.179</name>
    <dbReference type="NCBI Taxonomy" id="1423758"/>
    <lineage>
        <taxon>Bacteria</taxon>
        <taxon>Bacillati</taxon>
        <taxon>Bacillota</taxon>
        <taxon>Bacilli</taxon>
        <taxon>Lactobacillales</taxon>
        <taxon>Lactobacillaceae</taxon>
        <taxon>Lactobacillus</taxon>
    </lineage>
</organism>